<feature type="domain" description="PLD phosphodiesterase" evidence="14">
    <location>
        <begin position="218"/>
        <end position="245"/>
    </location>
</feature>
<sequence>MSGSVTEWLREHLVSLVVITVYVLALLSAARAVLFSRTAQGSMAWVLALLLMPFLTLPFYWVFGRSKFEGYVGRRNRVMARAATRLAEFETVESYLDLPDERFAELHTLARRLGAGGFARGNRTRLLIDGEAAFEEMLAAISSARRFVLVQFYIFRDDGIGRRFQEAMMERARAGVTVCFLYDEIGYRLGDRFLRPLRDCGIACFPFDPGRKGVRLQINFRNHRKVVVVDGTCAFLGGVNVGDDYLGKYPQRGFWRDTHLRVDGPAAAQAQVAFFKDWFWATDELPPVKFHIVPEDDGEARVLVWHTGPSDPQPECLLSWLAVINNARERLWLATPYFVPPEPVLHALRLAMMRGVDVRILVPQKNDNLAVQLASQVHLADMANCGAHVYRWTDGFMHQKVALADDGLVVIGAANLDHRSIFINFEISALCVDAQLSLEVAQMLEQDFERSERISLDEFRNAGYWRRLACRTANLFAPML</sequence>
<evidence type="ECO:0000313" key="15">
    <source>
        <dbReference type="EMBL" id="TCS97345.1"/>
    </source>
</evidence>
<keyword evidence="11" id="KW-1208">Phospholipid metabolism</keyword>
<keyword evidence="7 13" id="KW-1133">Transmembrane helix</keyword>
<dbReference type="PANTHER" id="PTHR21248">
    <property type="entry name" value="CARDIOLIPIN SYNTHASE"/>
    <property type="match status" value="1"/>
</dbReference>
<reference evidence="15 16" key="1">
    <citation type="submission" date="2019-03" db="EMBL/GenBank/DDBJ databases">
        <title>Genomic Encyclopedia of Type Strains, Phase IV (KMG-IV): sequencing the most valuable type-strain genomes for metagenomic binning, comparative biology and taxonomic classification.</title>
        <authorList>
            <person name="Goeker M."/>
        </authorList>
    </citation>
    <scope>NUCLEOTIDE SEQUENCE [LARGE SCALE GENOMIC DNA]</scope>
    <source>
        <strain evidence="15 16">DSM 21944</strain>
    </source>
</reference>
<dbReference type="PANTHER" id="PTHR21248:SF22">
    <property type="entry name" value="PHOSPHOLIPASE D"/>
    <property type="match status" value="1"/>
</dbReference>
<accession>A0A4R3LDC3</accession>
<dbReference type="AlphaFoldDB" id="A0A4R3LDC3"/>
<evidence type="ECO:0000256" key="10">
    <source>
        <dbReference type="ARBA" id="ARBA00023209"/>
    </source>
</evidence>
<gene>
    <name evidence="15" type="ORF">EDC25_11318</name>
</gene>
<dbReference type="Pfam" id="PF00614">
    <property type="entry name" value="PLDc"/>
    <property type="match status" value="1"/>
</dbReference>
<dbReference type="SUPFAM" id="SSF56024">
    <property type="entry name" value="Phospholipase D/nuclease"/>
    <property type="match status" value="2"/>
</dbReference>
<organism evidence="15 16">
    <name type="scientific">Pseudofulvimonas gallinarii</name>
    <dbReference type="NCBI Taxonomy" id="634155"/>
    <lineage>
        <taxon>Bacteria</taxon>
        <taxon>Pseudomonadati</taxon>
        <taxon>Pseudomonadota</taxon>
        <taxon>Gammaproteobacteria</taxon>
        <taxon>Lysobacterales</taxon>
        <taxon>Rhodanobacteraceae</taxon>
        <taxon>Pseudofulvimonas</taxon>
    </lineage>
</organism>
<keyword evidence="9 13" id="KW-0472">Membrane</keyword>
<keyword evidence="5 13" id="KW-0812">Transmembrane</keyword>
<dbReference type="NCBIfam" id="TIGR04265">
    <property type="entry name" value="bac_cardiolipin"/>
    <property type="match status" value="1"/>
</dbReference>
<keyword evidence="2" id="KW-1003">Cell membrane</keyword>
<dbReference type="PROSITE" id="PS50035">
    <property type="entry name" value="PLD"/>
    <property type="match status" value="2"/>
</dbReference>
<evidence type="ECO:0000256" key="4">
    <source>
        <dbReference type="ARBA" id="ARBA00022679"/>
    </source>
</evidence>
<dbReference type="Pfam" id="PF13396">
    <property type="entry name" value="PLDc_N"/>
    <property type="match status" value="1"/>
</dbReference>
<dbReference type="InterPro" id="IPR027379">
    <property type="entry name" value="CLS_N"/>
</dbReference>
<protein>
    <recommendedName>
        <fullName evidence="12">Cardiolipin synthase</fullName>
        <ecNumber evidence="12">2.7.8.-</ecNumber>
    </recommendedName>
</protein>
<dbReference type="RefSeq" id="WP_164483926.1">
    <property type="nucleotide sequence ID" value="NZ_JBHLWF010000085.1"/>
</dbReference>
<dbReference type="Proteomes" id="UP000294599">
    <property type="component" value="Unassembled WGS sequence"/>
</dbReference>
<dbReference type="Gene3D" id="3.30.870.10">
    <property type="entry name" value="Endonuclease Chain A"/>
    <property type="match status" value="2"/>
</dbReference>
<name>A0A4R3LDC3_9GAMM</name>
<proteinExistence type="predicted"/>
<dbReference type="EC" id="2.7.8.-" evidence="12"/>
<evidence type="ECO:0000259" key="14">
    <source>
        <dbReference type="PROSITE" id="PS50035"/>
    </source>
</evidence>
<dbReference type="SMART" id="SM00155">
    <property type="entry name" value="PLDc"/>
    <property type="match status" value="2"/>
</dbReference>
<dbReference type="InterPro" id="IPR025202">
    <property type="entry name" value="PLD-like_dom"/>
</dbReference>
<evidence type="ECO:0000256" key="6">
    <source>
        <dbReference type="ARBA" id="ARBA00022737"/>
    </source>
</evidence>
<keyword evidence="4" id="KW-0808">Transferase</keyword>
<evidence type="ECO:0000256" key="1">
    <source>
        <dbReference type="ARBA" id="ARBA00004651"/>
    </source>
</evidence>
<dbReference type="InterPro" id="IPR022924">
    <property type="entry name" value="Cardiolipin_synthase"/>
</dbReference>
<comment type="caution">
    <text evidence="15">The sequence shown here is derived from an EMBL/GenBank/DDBJ whole genome shotgun (WGS) entry which is preliminary data.</text>
</comment>
<keyword evidence="6" id="KW-0677">Repeat</keyword>
<evidence type="ECO:0000256" key="9">
    <source>
        <dbReference type="ARBA" id="ARBA00023136"/>
    </source>
</evidence>
<evidence type="ECO:0000256" key="8">
    <source>
        <dbReference type="ARBA" id="ARBA00023098"/>
    </source>
</evidence>
<comment type="subcellular location">
    <subcellularLocation>
        <location evidence="1">Cell membrane</location>
        <topology evidence="1">Multi-pass membrane protein</topology>
    </subcellularLocation>
</comment>
<evidence type="ECO:0000256" key="5">
    <source>
        <dbReference type="ARBA" id="ARBA00022692"/>
    </source>
</evidence>
<evidence type="ECO:0000256" key="7">
    <source>
        <dbReference type="ARBA" id="ARBA00022989"/>
    </source>
</evidence>
<evidence type="ECO:0000256" key="13">
    <source>
        <dbReference type="SAM" id="Phobius"/>
    </source>
</evidence>
<dbReference type="GO" id="GO:0032049">
    <property type="term" value="P:cardiolipin biosynthetic process"/>
    <property type="evidence" value="ECO:0007669"/>
    <property type="project" value="UniProtKB-UniRule"/>
</dbReference>
<feature type="transmembrane region" description="Helical" evidence="13">
    <location>
        <begin position="42"/>
        <end position="63"/>
    </location>
</feature>
<evidence type="ECO:0000256" key="2">
    <source>
        <dbReference type="ARBA" id="ARBA00022475"/>
    </source>
</evidence>
<evidence type="ECO:0000256" key="3">
    <source>
        <dbReference type="ARBA" id="ARBA00022516"/>
    </source>
</evidence>
<keyword evidence="8" id="KW-0443">Lipid metabolism</keyword>
<feature type="transmembrane region" description="Helical" evidence="13">
    <location>
        <begin position="12"/>
        <end position="30"/>
    </location>
</feature>
<dbReference type="InterPro" id="IPR001736">
    <property type="entry name" value="PLipase_D/transphosphatidylase"/>
</dbReference>
<evidence type="ECO:0000256" key="11">
    <source>
        <dbReference type="ARBA" id="ARBA00023264"/>
    </source>
</evidence>
<evidence type="ECO:0000313" key="16">
    <source>
        <dbReference type="Proteomes" id="UP000294599"/>
    </source>
</evidence>
<keyword evidence="16" id="KW-1185">Reference proteome</keyword>
<keyword evidence="10" id="KW-0594">Phospholipid biosynthesis</keyword>
<evidence type="ECO:0000256" key="12">
    <source>
        <dbReference type="NCBIfam" id="TIGR04265"/>
    </source>
</evidence>
<feature type="domain" description="PLD phosphodiesterase" evidence="14">
    <location>
        <begin position="393"/>
        <end position="420"/>
    </location>
</feature>
<dbReference type="EMBL" id="SMAF01000013">
    <property type="protein sequence ID" value="TCS97345.1"/>
    <property type="molecule type" value="Genomic_DNA"/>
</dbReference>
<dbReference type="GO" id="GO:0008808">
    <property type="term" value="F:cardiolipin synthase activity"/>
    <property type="evidence" value="ECO:0007669"/>
    <property type="project" value="UniProtKB-UniRule"/>
</dbReference>
<keyword evidence="3" id="KW-0444">Lipid biosynthesis</keyword>
<dbReference type="Pfam" id="PF13091">
    <property type="entry name" value="PLDc_2"/>
    <property type="match status" value="1"/>
</dbReference>
<dbReference type="GO" id="GO:0005886">
    <property type="term" value="C:plasma membrane"/>
    <property type="evidence" value="ECO:0007669"/>
    <property type="project" value="UniProtKB-SubCell"/>
</dbReference>